<dbReference type="AlphaFoldDB" id="A0A0F3PUN3"/>
<protein>
    <submittedName>
        <fullName evidence="1">Uncharacterized protein</fullName>
    </submittedName>
</protein>
<dbReference type="EMBL" id="LAOD01000028">
    <property type="protein sequence ID" value="KJV83697.1"/>
    <property type="molecule type" value="Genomic_DNA"/>
</dbReference>
<dbReference type="PATRIC" id="fig|1359157.3.peg.1171"/>
<evidence type="ECO:0000313" key="2">
    <source>
        <dbReference type="Proteomes" id="UP000033722"/>
    </source>
</evidence>
<comment type="caution">
    <text evidence="1">The sequence shown here is derived from an EMBL/GenBank/DDBJ whole genome shotgun (WGS) entry which is preliminary data.</text>
</comment>
<sequence>MIIERSCNIVVWCTDADGYCCSFKEGSGVASRIAQHRHQKLE</sequence>
<evidence type="ECO:0000313" key="1">
    <source>
        <dbReference type="EMBL" id="KJV83697.1"/>
    </source>
</evidence>
<dbReference type="Proteomes" id="UP000033722">
    <property type="component" value="Unassembled WGS sequence"/>
</dbReference>
<reference evidence="1 2" key="1">
    <citation type="submission" date="2015-01" db="EMBL/GenBank/DDBJ databases">
        <title>Genome Sequencing of Rickettsiales.</title>
        <authorList>
            <person name="Daugherty S.C."/>
            <person name="Su Q."/>
            <person name="Abolude K."/>
            <person name="Beier-Sexton M."/>
            <person name="Carlyon J.A."/>
            <person name="Carter R."/>
            <person name="Day N.P."/>
            <person name="Dumler S.J."/>
            <person name="Dyachenko V."/>
            <person name="Godinez A."/>
            <person name="Kurtti T.J."/>
            <person name="Lichay M."/>
            <person name="Mullins K.E."/>
            <person name="Ott S."/>
            <person name="Pappas-Brown V."/>
            <person name="Paris D.H."/>
            <person name="Patel P."/>
            <person name="Richards A.L."/>
            <person name="Sadzewicz L."/>
            <person name="Sears K."/>
            <person name="Seidman D."/>
            <person name="Sengamalay N."/>
            <person name="Stenos J."/>
            <person name="Tallon L.J."/>
            <person name="Vincent G."/>
            <person name="Fraser C.M."/>
            <person name="Munderloh U."/>
            <person name="Dunning-Hotopp J.C."/>
        </authorList>
    </citation>
    <scope>NUCLEOTIDE SEQUENCE [LARGE SCALE GENOMIC DNA]</scope>
    <source>
        <strain evidence="1 2">CRT53-1</strain>
    </source>
</reference>
<proteinExistence type="predicted"/>
<accession>A0A0F3PUN3</accession>
<gene>
    <name evidence="1" type="ORF">APHCRT_1313</name>
</gene>
<name>A0A0F3PUN3_ANAPH</name>
<organism evidence="1 2">
    <name type="scientific">Anaplasma phagocytophilum str. CRT53-1</name>
    <dbReference type="NCBI Taxonomy" id="1359157"/>
    <lineage>
        <taxon>Bacteria</taxon>
        <taxon>Pseudomonadati</taxon>
        <taxon>Pseudomonadota</taxon>
        <taxon>Alphaproteobacteria</taxon>
        <taxon>Rickettsiales</taxon>
        <taxon>Anaplasmataceae</taxon>
        <taxon>Anaplasma</taxon>
        <taxon>phagocytophilum group</taxon>
    </lineage>
</organism>